<evidence type="ECO:0000256" key="1">
    <source>
        <dbReference type="ARBA" id="ARBA00006157"/>
    </source>
</evidence>
<keyword evidence="7" id="KW-1185">Reference proteome</keyword>
<dbReference type="RefSeq" id="WP_171628160.1">
    <property type="nucleotide sequence ID" value="NZ_JABBPG010000016.1"/>
</dbReference>
<proteinExistence type="inferred from homology"/>
<keyword evidence="4" id="KW-0804">Transcription</keyword>
<name>A0A849VII6_9GAMM</name>
<keyword evidence="3" id="KW-0238">DNA-binding</keyword>
<dbReference type="Gene3D" id="1.10.260.40">
    <property type="entry name" value="lambda repressor-like DNA-binding domains"/>
    <property type="match status" value="1"/>
</dbReference>
<evidence type="ECO:0000256" key="3">
    <source>
        <dbReference type="ARBA" id="ARBA00023125"/>
    </source>
</evidence>
<evidence type="ECO:0000256" key="4">
    <source>
        <dbReference type="ARBA" id="ARBA00023163"/>
    </source>
</evidence>
<dbReference type="Pfam" id="PF13693">
    <property type="entry name" value="HTH_35"/>
    <property type="match status" value="1"/>
</dbReference>
<dbReference type="AlphaFoldDB" id="A0A849VII6"/>
<reference evidence="6 7" key="1">
    <citation type="submission" date="2020-04" db="EMBL/GenBank/DDBJ databases">
        <title>Pseudoalteromonas caenipelagi sp. nov., isolated from a tidal flat.</title>
        <authorList>
            <person name="Park S."/>
            <person name="Yoon J.-H."/>
        </authorList>
    </citation>
    <scope>NUCLEOTIDE SEQUENCE [LARGE SCALE GENOMIC DNA]</scope>
    <source>
        <strain evidence="6 7">JBTF-M23</strain>
    </source>
</reference>
<evidence type="ECO:0000313" key="6">
    <source>
        <dbReference type="EMBL" id="NOU53125.1"/>
    </source>
</evidence>
<organism evidence="6 7">
    <name type="scientific">Pseudoalteromonas caenipelagi</name>
    <dbReference type="NCBI Taxonomy" id="2726988"/>
    <lineage>
        <taxon>Bacteria</taxon>
        <taxon>Pseudomonadati</taxon>
        <taxon>Pseudomonadota</taxon>
        <taxon>Gammaproteobacteria</taxon>
        <taxon>Alteromonadales</taxon>
        <taxon>Pseudoalteromonadaceae</taxon>
        <taxon>Pseudoalteromonas</taxon>
    </lineage>
</organism>
<dbReference type="InterPro" id="IPR001387">
    <property type="entry name" value="Cro/C1-type_HTH"/>
</dbReference>
<dbReference type="SMART" id="SM00530">
    <property type="entry name" value="HTH_XRE"/>
    <property type="match status" value="1"/>
</dbReference>
<sequence length="94" mass="10201">MKPNEIKQAISNKGYSLSMIADALKVAPSAVSNVVNGNARSERIAKAIAKLLEKPLKSVFPDIYSSSSQPKVVKKGEQREKCVVELRQLFAVAS</sequence>
<gene>
    <name evidence="6" type="ORF">HG263_21730</name>
</gene>
<dbReference type="InterPro" id="IPR010982">
    <property type="entry name" value="Lambda_DNA-bd_dom_sf"/>
</dbReference>
<dbReference type="InterPro" id="IPR038722">
    <property type="entry name" value="Ner_HTH_dom"/>
</dbReference>
<accession>A0A849VII6</accession>
<protein>
    <submittedName>
        <fullName evidence="6">Transcriptional regulator</fullName>
    </submittedName>
</protein>
<comment type="similarity">
    <text evidence="1">Belongs to the ner transcriptional regulatory family.</text>
</comment>
<comment type="caution">
    <text evidence="6">The sequence shown here is derived from an EMBL/GenBank/DDBJ whole genome shotgun (WGS) entry which is preliminary data.</text>
</comment>
<evidence type="ECO:0000259" key="5">
    <source>
        <dbReference type="PROSITE" id="PS50943"/>
    </source>
</evidence>
<feature type="domain" description="HTH cro/C1-type" evidence="5">
    <location>
        <begin position="6"/>
        <end position="59"/>
    </location>
</feature>
<dbReference type="PROSITE" id="PS50943">
    <property type="entry name" value="HTH_CROC1"/>
    <property type="match status" value="1"/>
</dbReference>
<dbReference type="Proteomes" id="UP000586305">
    <property type="component" value="Unassembled WGS sequence"/>
</dbReference>
<dbReference type="SUPFAM" id="SSF47413">
    <property type="entry name" value="lambda repressor-like DNA-binding domains"/>
    <property type="match status" value="1"/>
</dbReference>
<evidence type="ECO:0000313" key="7">
    <source>
        <dbReference type="Proteomes" id="UP000586305"/>
    </source>
</evidence>
<dbReference type="GO" id="GO:0003677">
    <property type="term" value="F:DNA binding"/>
    <property type="evidence" value="ECO:0007669"/>
    <property type="project" value="UniProtKB-KW"/>
</dbReference>
<keyword evidence="2" id="KW-0805">Transcription regulation</keyword>
<evidence type="ECO:0000256" key="2">
    <source>
        <dbReference type="ARBA" id="ARBA00023015"/>
    </source>
</evidence>
<dbReference type="EMBL" id="JABBPG010000016">
    <property type="protein sequence ID" value="NOU53125.1"/>
    <property type="molecule type" value="Genomic_DNA"/>
</dbReference>